<dbReference type="PANTHER" id="PTHR13600:SF21">
    <property type="entry name" value="LEUCINE CARBOXYL METHYLTRANSFERASE 1"/>
    <property type="match status" value="1"/>
</dbReference>
<accession>A0A165H0T3</accession>
<dbReference type="OrthoDB" id="203237at2759"/>
<dbReference type="STRING" id="1353952.A0A165H0T3"/>
<evidence type="ECO:0000256" key="4">
    <source>
        <dbReference type="ARBA" id="ARBA00017497"/>
    </source>
</evidence>
<keyword evidence="6 8" id="KW-0808">Transferase</keyword>
<feature type="binding site" evidence="9">
    <location>
        <position position="71"/>
    </location>
    <ligand>
        <name>S-adenosyl-L-methionine</name>
        <dbReference type="ChEBI" id="CHEBI:59789"/>
    </ligand>
</feature>
<reference evidence="11 12" key="1">
    <citation type="journal article" date="2016" name="Mol. Biol. Evol.">
        <title>Comparative Genomics of Early-Diverging Mushroom-Forming Fungi Provides Insights into the Origins of Lignocellulose Decay Capabilities.</title>
        <authorList>
            <person name="Nagy L.G."/>
            <person name="Riley R."/>
            <person name="Tritt A."/>
            <person name="Adam C."/>
            <person name="Daum C."/>
            <person name="Floudas D."/>
            <person name="Sun H."/>
            <person name="Yadav J.S."/>
            <person name="Pangilinan J."/>
            <person name="Larsson K.H."/>
            <person name="Matsuura K."/>
            <person name="Barry K."/>
            <person name="Labutti K."/>
            <person name="Kuo R."/>
            <person name="Ohm R.A."/>
            <person name="Bhattacharya S.S."/>
            <person name="Shirouzu T."/>
            <person name="Yoshinaga Y."/>
            <person name="Martin F.M."/>
            <person name="Grigoriev I.V."/>
            <person name="Hibbett D.S."/>
        </authorList>
    </citation>
    <scope>NUCLEOTIDE SEQUENCE [LARGE SCALE GENOMIC DNA]</scope>
    <source>
        <strain evidence="11 12">HHB12733</strain>
    </source>
</reference>
<dbReference type="InterPro" id="IPR029063">
    <property type="entry name" value="SAM-dependent_MTases_sf"/>
</dbReference>
<evidence type="ECO:0000313" key="12">
    <source>
        <dbReference type="Proteomes" id="UP000076842"/>
    </source>
</evidence>
<keyword evidence="7 8" id="KW-0949">S-adenosyl-L-methionine</keyword>
<dbReference type="AlphaFoldDB" id="A0A165H0T3"/>
<dbReference type="PANTHER" id="PTHR13600">
    <property type="entry name" value="LEUCINE CARBOXYL METHYLTRANSFERASE"/>
    <property type="match status" value="1"/>
</dbReference>
<feature type="region of interest" description="Disordered" evidence="10">
    <location>
        <begin position="1"/>
        <end position="28"/>
    </location>
</feature>
<evidence type="ECO:0000256" key="2">
    <source>
        <dbReference type="ARBA" id="ARBA00010703"/>
    </source>
</evidence>
<sequence length="363" mass="38273">MPVAPSHPATFSLPNTDPDSATRSTDTDASHARLSAARLGYLPDPFAPLFVTRPAGVSNRPGIINVGTWLRTRSVDELVEQFVARTAGEGEAQVQVQVQVLSVGAGSDTRFWRLATGPLKDKIARYVEVDFPEITASKARSIYKHRELKDVLGECTLGGGGTSLHSAVYTLLPVDLRQPPSTALAALTTPAPAPPGSGARAPLLSRTLPTLVLAECVLPYMPPQAGEALLAWAAGAFGGAGVGVGVVLYEMFGLGDAFGGVMRENLAARGIRIPGTLPSLAALQSRFTSAGYARSSALTLQDIRTHYVPPSETERVAQLELIDEWEELDLVLRHYCVAWASRGLEGEGGLGWGLQKAGGAAGE</sequence>
<dbReference type="Proteomes" id="UP000076842">
    <property type="component" value="Unassembled WGS sequence"/>
</dbReference>
<keyword evidence="5 8" id="KW-0489">Methyltransferase</keyword>
<dbReference type="InParanoid" id="A0A165H0T3"/>
<dbReference type="SUPFAM" id="SSF53335">
    <property type="entry name" value="S-adenosyl-L-methionine-dependent methyltransferases"/>
    <property type="match status" value="1"/>
</dbReference>
<dbReference type="InterPro" id="IPR016651">
    <property type="entry name" value="LCMT1"/>
</dbReference>
<evidence type="ECO:0000256" key="7">
    <source>
        <dbReference type="ARBA" id="ARBA00022691"/>
    </source>
</evidence>
<feature type="binding site" evidence="9">
    <location>
        <position position="104"/>
    </location>
    <ligand>
        <name>S-adenosyl-L-methionine</name>
        <dbReference type="ChEBI" id="CHEBI:59789"/>
    </ligand>
</feature>
<comment type="similarity">
    <text evidence="2 8">Belongs to the methyltransferase superfamily. LCMT family.</text>
</comment>
<feature type="binding site" evidence="9">
    <location>
        <position position="215"/>
    </location>
    <ligand>
        <name>S-adenosyl-L-methionine</name>
        <dbReference type="ChEBI" id="CHEBI:59789"/>
    </ligand>
</feature>
<protein>
    <recommendedName>
        <fullName evidence="4 8">Leucine carboxyl methyltransferase 1</fullName>
        <ecNumber evidence="3 8">2.1.1.233</ecNumber>
    </recommendedName>
</protein>
<dbReference type="GO" id="GO:0032259">
    <property type="term" value="P:methylation"/>
    <property type="evidence" value="ECO:0007669"/>
    <property type="project" value="UniProtKB-KW"/>
</dbReference>
<dbReference type="EMBL" id="KV423948">
    <property type="protein sequence ID" value="KZT58725.1"/>
    <property type="molecule type" value="Genomic_DNA"/>
</dbReference>
<dbReference type="Pfam" id="PF04072">
    <property type="entry name" value="LCM"/>
    <property type="match status" value="1"/>
</dbReference>
<feature type="compositionally biased region" description="Polar residues" evidence="10">
    <location>
        <begin position="12"/>
        <end position="24"/>
    </location>
</feature>
<gene>
    <name evidence="11" type="ORF">CALCODRAFT_432141</name>
</gene>
<dbReference type="EC" id="2.1.1.233" evidence="3 8"/>
<comment type="catalytic activity">
    <reaction evidence="1 8">
        <text>[phosphatase 2A protein]-C-terminal L-leucine + S-adenosyl-L-methionine = [phosphatase 2A protein]-C-terminal L-leucine methyl ester + S-adenosyl-L-homocysteine</text>
        <dbReference type="Rhea" id="RHEA:48544"/>
        <dbReference type="Rhea" id="RHEA-COMP:12134"/>
        <dbReference type="Rhea" id="RHEA-COMP:12135"/>
        <dbReference type="ChEBI" id="CHEBI:57856"/>
        <dbReference type="ChEBI" id="CHEBI:59789"/>
        <dbReference type="ChEBI" id="CHEBI:90516"/>
        <dbReference type="ChEBI" id="CHEBI:90517"/>
        <dbReference type="EC" id="2.1.1.233"/>
    </reaction>
</comment>
<dbReference type="FunCoup" id="A0A165H0T3">
    <property type="interactions" value="315"/>
</dbReference>
<evidence type="ECO:0000256" key="10">
    <source>
        <dbReference type="SAM" id="MobiDB-lite"/>
    </source>
</evidence>
<dbReference type="Gene3D" id="3.40.50.150">
    <property type="entry name" value="Vaccinia Virus protein VP39"/>
    <property type="match status" value="1"/>
</dbReference>
<proteinExistence type="inferred from homology"/>
<name>A0A165H0T3_9BASI</name>
<evidence type="ECO:0000256" key="1">
    <source>
        <dbReference type="ARBA" id="ARBA00000724"/>
    </source>
</evidence>
<feature type="binding site" evidence="9">
    <location>
        <begin position="175"/>
        <end position="176"/>
    </location>
    <ligand>
        <name>S-adenosyl-L-methionine</name>
        <dbReference type="ChEBI" id="CHEBI:59789"/>
    </ligand>
</feature>
<organism evidence="11 12">
    <name type="scientific">Calocera cornea HHB12733</name>
    <dbReference type="NCBI Taxonomy" id="1353952"/>
    <lineage>
        <taxon>Eukaryota</taxon>
        <taxon>Fungi</taxon>
        <taxon>Dikarya</taxon>
        <taxon>Basidiomycota</taxon>
        <taxon>Agaricomycotina</taxon>
        <taxon>Dacrymycetes</taxon>
        <taxon>Dacrymycetales</taxon>
        <taxon>Dacrymycetaceae</taxon>
        <taxon>Calocera</taxon>
    </lineage>
</organism>
<evidence type="ECO:0000313" key="11">
    <source>
        <dbReference type="EMBL" id="KZT58725.1"/>
    </source>
</evidence>
<evidence type="ECO:0000256" key="9">
    <source>
        <dbReference type="PIRSR" id="PIRSR016305-1"/>
    </source>
</evidence>
<comment type="function">
    <text evidence="8">Methylates the carboxyl group of the C-terminal leucine residue of protein phosphatase 2A catalytic subunits to form alpha-leucine ester residues.</text>
</comment>
<dbReference type="GO" id="GO:0018423">
    <property type="term" value="F:protein C-terminal leucine carboxyl O-methyltransferase activity"/>
    <property type="evidence" value="ECO:0007669"/>
    <property type="project" value="UniProtKB-EC"/>
</dbReference>
<keyword evidence="12" id="KW-1185">Reference proteome</keyword>
<evidence type="ECO:0000256" key="8">
    <source>
        <dbReference type="PIRNR" id="PIRNR016305"/>
    </source>
</evidence>
<dbReference type="PIRSF" id="PIRSF016305">
    <property type="entry name" value="LCM_mtfrase"/>
    <property type="match status" value="1"/>
</dbReference>
<evidence type="ECO:0000256" key="3">
    <source>
        <dbReference type="ARBA" id="ARBA00012834"/>
    </source>
</evidence>
<dbReference type="InterPro" id="IPR007213">
    <property type="entry name" value="Ppm1/Ppm2/Tcmp"/>
</dbReference>
<evidence type="ECO:0000256" key="5">
    <source>
        <dbReference type="ARBA" id="ARBA00022603"/>
    </source>
</evidence>
<evidence type="ECO:0000256" key="6">
    <source>
        <dbReference type="ARBA" id="ARBA00022679"/>
    </source>
</evidence>